<reference evidence="4 5" key="1">
    <citation type="journal article" date="2021" name="ISME Commun">
        <title>Automated analysis of genomic sequences facilitates high-throughput and comprehensive description of bacteria.</title>
        <authorList>
            <person name="Hitch T.C.A."/>
        </authorList>
    </citation>
    <scope>NUCLEOTIDE SEQUENCE [LARGE SCALE GENOMIC DNA]</scope>
    <source>
        <strain evidence="4 5">Sanger_31</strain>
    </source>
</reference>
<dbReference type="Gene3D" id="1.10.357.10">
    <property type="entry name" value="Tetracycline Repressor, domain 2"/>
    <property type="match status" value="1"/>
</dbReference>
<dbReference type="PANTHER" id="PTHR43479:SF11">
    <property type="entry name" value="ACREF_ENVCD OPERON REPRESSOR-RELATED"/>
    <property type="match status" value="1"/>
</dbReference>
<dbReference type="Proteomes" id="UP001208131">
    <property type="component" value="Unassembled WGS sequence"/>
</dbReference>
<dbReference type="InterPro" id="IPR009057">
    <property type="entry name" value="Homeodomain-like_sf"/>
</dbReference>
<evidence type="ECO:0000256" key="2">
    <source>
        <dbReference type="PROSITE-ProRule" id="PRU00335"/>
    </source>
</evidence>
<dbReference type="PROSITE" id="PS01081">
    <property type="entry name" value="HTH_TETR_1"/>
    <property type="match status" value="1"/>
</dbReference>
<dbReference type="PANTHER" id="PTHR43479">
    <property type="entry name" value="ACREF/ENVCD OPERON REPRESSOR-RELATED"/>
    <property type="match status" value="1"/>
</dbReference>
<evidence type="ECO:0000259" key="3">
    <source>
        <dbReference type="PROSITE" id="PS50977"/>
    </source>
</evidence>
<dbReference type="InterPro" id="IPR001647">
    <property type="entry name" value="HTH_TetR"/>
</dbReference>
<dbReference type="AlphaFoldDB" id="A0AAE3LGK0"/>
<evidence type="ECO:0000256" key="1">
    <source>
        <dbReference type="ARBA" id="ARBA00023125"/>
    </source>
</evidence>
<proteinExistence type="predicted"/>
<protein>
    <submittedName>
        <fullName evidence="4">TetR/AcrR family transcriptional regulator</fullName>
    </submittedName>
</protein>
<dbReference type="InterPro" id="IPR050624">
    <property type="entry name" value="HTH-type_Tx_Regulator"/>
</dbReference>
<keyword evidence="1 2" id="KW-0238">DNA-binding</keyword>
<dbReference type="RefSeq" id="WP_267300252.1">
    <property type="nucleotide sequence ID" value="NZ_JAOQJZ010000001.1"/>
</dbReference>
<feature type="DNA-binding region" description="H-T-H motif" evidence="2">
    <location>
        <begin position="32"/>
        <end position="51"/>
    </location>
</feature>
<dbReference type="SUPFAM" id="SSF46689">
    <property type="entry name" value="Homeodomain-like"/>
    <property type="match status" value="1"/>
</dbReference>
<dbReference type="EMBL" id="JAOQJZ010000001">
    <property type="protein sequence ID" value="MCU6704563.1"/>
    <property type="molecule type" value="Genomic_DNA"/>
</dbReference>
<evidence type="ECO:0000313" key="5">
    <source>
        <dbReference type="Proteomes" id="UP001208131"/>
    </source>
</evidence>
<accession>A0AAE3LGK0</accession>
<gene>
    <name evidence="4" type="ORF">OCV57_01315</name>
</gene>
<evidence type="ECO:0000313" key="4">
    <source>
        <dbReference type="EMBL" id="MCU6704563.1"/>
    </source>
</evidence>
<dbReference type="InterPro" id="IPR023772">
    <property type="entry name" value="DNA-bd_HTH_TetR-type_CS"/>
</dbReference>
<dbReference type="Pfam" id="PF00440">
    <property type="entry name" value="TetR_N"/>
    <property type="match status" value="1"/>
</dbReference>
<dbReference type="PRINTS" id="PR00455">
    <property type="entry name" value="HTHTETR"/>
</dbReference>
<comment type="caution">
    <text evidence="4">The sequence shown here is derived from an EMBL/GenBank/DDBJ whole genome shotgun (WGS) entry which is preliminary data.</text>
</comment>
<keyword evidence="5" id="KW-1185">Reference proteome</keyword>
<sequence>MGKLDTNKKVKEDSLLNTAFSLFTSKGVSKTSISDIVNNAGVAKGTFYLYFKDKYDIRNKLVSHKSSQLFRNAIEALNASGKKLTFNERIIFIVDNIINQLNENKSLLTFIAKNLSWGVFKHALTSPIKDDDIDFRNIYDAMLADAPYDIVQPEVMIFMIVELVSSTCYSSILYNEPVDIGELKPYLYICINNIIDTHAGTVKA</sequence>
<organism evidence="4 5">
    <name type="scientific">Hominimerdicola aceti</name>
    <dbReference type="NCBI Taxonomy" id="2981726"/>
    <lineage>
        <taxon>Bacteria</taxon>
        <taxon>Bacillati</taxon>
        <taxon>Bacillota</taxon>
        <taxon>Clostridia</taxon>
        <taxon>Eubacteriales</taxon>
        <taxon>Oscillospiraceae</taxon>
        <taxon>Hominimerdicola</taxon>
    </lineage>
</organism>
<dbReference type="GO" id="GO:0003677">
    <property type="term" value="F:DNA binding"/>
    <property type="evidence" value="ECO:0007669"/>
    <property type="project" value="UniProtKB-UniRule"/>
</dbReference>
<name>A0AAE3LGK0_9FIRM</name>
<feature type="domain" description="HTH tetR-type" evidence="3">
    <location>
        <begin position="9"/>
        <end position="69"/>
    </location>
</feature>
<dbReference type="PROSITE" id="PS50977">
    <property type="entry name" value="HTH_TETR_2"/>
    <property type="match status" value="1"/>
</dbReference>